<dbReference type="GO" id="GO:0030943">
    <property type="term" value="F:mitochondrion targeting sequence binding"/>
    <property type="evidence" value="ECO:0007669"/>
    <property type="project" value="TreeGrafter"/>
</dbReference>
<evidence type="ECO:0000256" key="7">
    <source>
        <dbReference type="ARBA" id="ARBA00023128"/>
    </source>
</evidence>
<evidence type="ECO:0000256" key="8">
    <source>
        <dbReference type="ARBA" id="ARBA00023136"/>
    </source>
</evidence>
<evidence type="ECO:0000256" key="5">
    <source>
        <dbReference type="ARBA" id="ARBA00022803"/>
    </source>
</evidence>
<feature type="repeat" description="TPR" evidence="10">
    <location>
        <begin position="512"/>
        <end position="545"/>
    </location>
</feature>
<dbReference type="OrthoDB" id="66418at2759"/>
<proteinExistence type="inferred from homology"/>
<evidence type="ECO:0000256" key="6">
    <source>
        <dbReference type="ARBA" id="ARBA00022989"/>
    </source>
</evidence>
<dbReference type="GO" id="GO:0005741">
    <property type="term" value="C:mitochondrial outer membrane"/>
    <property type="evidence" value="ECO:0007669"/>
    <property type="project" value="UniProtKB-SubCell"/>
</dbReference>
<dbReference type="PANTHER" id="PTHR46208">
    <property type="entry name" value="MITOCHONDRIAL IMPORT RECEPTOR SUBUNIT TOM70"/>
    <property type="match status" value="1"/>
</dbReference>
<keyword evidence="2 12" id="KW-0812">Transmembrane</keyword>
<sequence length="576" mass="64524">MASNVRLSLKEWTEGWTKWDIALYVGAPVALGLAGIWFYRRSKSQPDDNDESRDEISEETESRPSPSKSATPLEKAQAAKAKGNKYFKGGKYDQAIACYTEAIDLCPSDKKSDLATFYQNRAASSEYLSKYESVIADCTEAIKLNSKYTKAFGRRCKAYQQVGKLKESLEDITTACILEGFANQVNLQLADQVLKDLGRKCAKDTFKNRKPVLPSKFFVKNYFNGFANDPVKNFKPKVSMSTQNEKDVKGEENDVKAEGDTTPFEQAVENLNNNEIKDIIDLCTQEIIGANSSYINLALLLRGTFYMMSGQTDLAGADFETLISAADVDPRIKTNAVIKESSILIQREKITEAFDIFDEGIKVDPDNSDIYHHRGQQYLVVDKLEQALDDFNKSIKLSPDFPTSHVQKAYAVHRTGIVYQQQSSLTEASKMFQETIIKFPQYADAYLMYAQSLSDQSKFEESLNNFDKALELAPDNPNIYVHKGLLMVQYKGQFEDGSKLVEKAIQIDPKCEYAYEIMGTIDVQRGKMPQALESFKKAINLSRSEAEMAHLHSLLNAAQAQVTVAQNLGIPIPSMG</sequence>
<evidence type="ECO:0000256" key="2">
    <source>
        <dbReference type="ARBA" id="ARBA00022692"/>
    </source>
</evidence>
<feature type="repeat" description="TPR" evidence="10">
    <location>
        <begin position="443"/>
        <end position="476"/>
    </location>
</feature>
<comment type="subcellular location">
    <subcellularLocation>
        <location evidence="1">Mitochondrion outer membrane</location>
        <topology evidence="1">Single-pass membrane protein</topology>
    </subcellularLocation>
</comment>
<feature type="repeat" description="TPR" evidence="10">
    <location>
        <begin position="334"/>
        <end position="367"/>
    </location>
</feature>
<dbReference type="PANTHER" id="PTHR46208:SF1">
    <property type="entry name" value="MITOCHONDRIAL IMPORT RECEPTOR SUBUNIT TOM70"/>
    <property type="match status" value="1"/>
</dbReference>
<keyword evidence="7" id="KW-0496">Mitochondrion</keyword>
<comment type="similarity">
    <text evidence="9">Belongs to the Tom70 family.</text>
</comment>
<dbReference type="SMART" id="SM00028">
    <property type="entry name" value="TPR"/>
    <property type="match status" value="10"/>
</dbReference>
<dbReference type="PROSITE" id="PS50293">
    <property type="entry name" value="TPR_REGION"/>
    <property type="match status" value="1"/>
</dbReference>
<dbReference type="GO" id="GO:0008320">
    <property type="term" value="F:protein transmembrane transporter activity"/>
    <property type="evidence" value="ECO:0007669"/>
    <property type="project" value="TreeGrafter"/>
</dbReference>
<dbReference type="GO" id="GO:0045039">
    <property type="term" value="P:protein insertion into mitochondrial inner membrane"/>
    <property type="evidence" value="ECO:0007669"/>
    <property type="project" value="TreeGrafter"/>
</dbReference>
<evidence type="ECO:0000256" key="11">
    <source>
        <dbReference type="SAM" id="MobiDB-lite"/>
    </source>
</evidence>
<evidence type="ECO:0000313" key="14">
    <source>
        <dbReference type="Proteomes" id="UP000030746"/>
    </source>
</evidence>
<evidence type="ECO:0000256" key="3">
    <source>
        <dbReference type="ARBA" id="ARBA00022737"/>
    </source>
</evidence>
<gene>
    <name evidence="13" type="ORF">LOTGIDRAFT_105182</name>
</gene>
<dbReference type="OMA" id="QWRGDIE"/>
<evidence type="ECO:0000256" key="4">
    <source>
        <dbReference type="ARBA" id="ARBA00022787"/>
    </source>
</evidence>
<evidence type="ECO:0000256" key="12">
    <source>
        <dbReference type="SAM" id="Phobius"/>
    </source>
</evidence>
<keyword evidence="3" id="KW-0677">Repeat</keyword>
<dbReference type="GeneID" id="20229949"/>
<feature type="compositionally biased region" description="Acidic residues" evidence="11">
    <location>
        <begin position="47"/>
        <end position="59"/>
    </location>
</feature>
<dbReference type="Pfam" id="PF13432">
    <property type="entry name" value="TPR_16"/>
    <property type="match status" value="1"/>
</dbReference>
<protein>
    <recommendedName>
        <fullName evidence="15">Mitochondrial import receptor subunit TOM70</fullName>
    </recommendedName>
</protein>
<feature type="repeat" description="TPR" evidence="10">
    <location>
        <begin position="368"/>
        <end position="401"/>
    </location>
</feature>
<dbReference type="RefSeq" id="XP_009055492.1">
    <property type="nucleotide sequence ID" value="XM_009057244.1"/>
</dbReference>
<keyword evidence="4" id="KW-1000">Mitochondrion outer membrane</keyword>
<name>V4AFI9_LOTGI</name>
<dbReference type="InterPro" id="IPR011990">
    <property type="entry name" value="TPR-like_helical_dom_sf"/>
</dbReference>
<dbReference type="SUPFAM" id="SSF48452">
    <property type="entry name" value="TPR-like"/>
    <property type="match status" value="1"/>
</dbReference>
<evidence type="ECO:0000256" key="1">
    <source>
        <dbReference type="ARBA" id="ARBA00004572"/>
    </source>
</evidence>
<dbReference type="AlphaFoldDB" id="V4AFI9"/>
<dbReference type="STRING" id="225164.V4AFI9"/>
<dbReference type="CTD" id="20229949"/>
<dbReference type="PROSITE" id="PS50005">
    <property type="entry name" value="TPR"/>
    <property type="match status" value="5"/>
</dbReference>
<dbReference type="EMBL" id="KB201890">
    <property type="protein sequence ID" value="ESO93870.1"/>
    <property type="molecule type" value="Genomic_DNA"/>
</dbReference>
<evidence type="ECO:0000313" key="13">
    <source>
        <dbReference type="EMBL" id="ESO93870.1"/>
    </source>
</evidence>
<feature type="region of interest" description="Disordered" evidence="11">
    <location>
        <begin position="43"/>
        <end position="74"/>
    </location>
</feature>
<dbReference type="KEGG" id="lgi:LOTGIDRAFT_105182"/>
<dbReference type="HOGENOM" id="CLU_017516_2_0_1"/>
<evidence type="ECO:0000256" key="10">
    <source>
        <dbReference type="PROSITE-ProRule" id="PRU00339"/>
    </source>
</evidence>
<keyword evidence="6 12" id="KW-1133">Transmembrane helix</keyword>
<evidence type="ECO:0008006" key="15">
    <source>
        <dbReference type="Google" id="ProtNLM"/>
    </source>
</evidence>
<dbReference type="GO" id="GO:0030150">
    <property type="term" value="P:protein import into mitochondrial matrix"/>
    <property type="evidence" value="ECO:0007669"/>
    <property type="project" value="TreeGrafter"/>
</dbReference>
<feature type="repeat" description="TPR" evidence="10">
    <location>
        <begin position="76"/>
        <end position="109"/>
    </location>
</feature>
<feature type="transmembrane region" description="Helical" evidence="12">
    <location>
        <begin position="21"/>
        <end position="39"/>
    </location>
</feature>
<dbReference type="Proteomes" id="UP000030746">
    <property type="component" value="Unassembled WGS sequence"/>
</dbReference>
<keyword evidence="8 12" id="KW-0472">Membrane</keyword>
<reference evidence="13 14" key="1">
    <citation type="journal article" date="2013" name="Nature">
        <title>Insights into bilaterian evolution from three spiralian genomes.</title>
        <authorList>
            <person name="Simakov O."/>
            <person name="Marletaz F."/>
            <person name="Cho S.J."/>
            <person name="Edsinger-Gonzales E."/>
            <person name="Havlak P."/>
            <person name="Hellsten U."/>
            <person name="Kuo D.H."/>
            <person name="Larsson T."/>
            <person name="Lv J."/>
            <person name="Arendt D."/>
            <person name="Savage R."/>
            <person name="Osoegawa K."/>
            <person name="de Jong P."/>
            <person name="Grimwood J."/>
            <person name="Chapman J.A."/>
            <person name="Shapiro H."/>
            <person name="Aerts A."/>
            <person name="Otillar R.P."/>
            <person name="Terry A.Y."/>
            <person name="Boore J.L."/>
            <person name="Grigoriev I.V."/>
            <person name="Lindberg D.R."/>
            <person name="Seaver E.C."/>
            <person name="Weisblat D.A."/>
            <person name="Putnam N.H."/>
            <person name="Rokhsar D.S."/>
        </authorList>
    </citation>
    <scope>NUCLEOTIDE SEQUENCE [LARGE SCALE GENOMIC DNA]</scope>
</reference>
<dbReference type="InterPro" id="IPR019734">
    <property type="entry name" value="TPR_rpt"/>
</dbReference>
<accession>V4AFI9</accession>
<keyword evidence="5 10" id="KW-0802">TPR repeat</keyword>
<evidence type="ECO:0000256" key="9">
    <source>
        <dbReference type="ARBA" id="ARBA00038030"/>
    </source>
</evidence>
<dbReference type="Gene3D" id="1.25.40.10">
    <property type="entry name" value="Tetratricopeptide repeat domain"/>
    <property type="match status" value="2"/>
</dbReference>
<dbReference type="Pfam" id="PF00515">
    <property type="entry name" value="TPR_1"/>
    <property type="match status" value="1"/>
</dbReference>
<organism evidence="13 14">
    <name type="scientific">Lottia gigantea</name>
    <name type="common">Giant owl limpet</name>
    <dbReference type="NCBI Taxonomy" id="225164"/>
    <lineage>
        <taxon>Eukaryota</taxon>
        <taxon>Metazoa</taxon>
        <taxon>Spiralia</taxon>
        <taxon>Lophotrochozoa</taxon>
        <taxon>Mollusca</taxon>
        <taxon>Gastropoda</taxon>
        <taxon>Patellogastropoda</taxon>
        <taxon>Lottioidea</taxon>
        <taxon>Lottiidae</taxon>
        <taxon>Lottia</taxon>
    </lineage>
</organism>
<keyword evidence="14" id="KW-1185">Reference proteome</keyword>